<dbReference type="PROSITE" id="PS00653">
    <property type="entry name" value="GLYCOSYL_HYDROL_F1_2"/>
    <property type="match status" value="1"/>
</dbReference>
<evidence type="ECO:0000256" key="2">
    <source>
        <dbReference type="ARBA" id="ARBA00022801"/>
    </source>
</evidence>
<protein>
    <submittedName>
        <fullName evidence="6">Uncharacterized protein</fullName>
    </submittedName>
</protein>
<feature type="chain" id="PRO_5046807266" evidence="5">
    <location>
        <begin position="26"/>
        <end position="267"/>
    </location>
</feature>
<comment type="similarity">
    <text evidence="1 4">Belongs to the glycosyl hydrolase 1 family.</text>
</comment>
<keyword evidence="5" id="KW-0732">Signal</keyword>
<gene>
    <name evidence="6" type="ORF">CITCOLO1_LOCUS20444</name>
</gene>
<name>A0ABP0Z9R1_9ROSI</name>
<dbReference type="Gene3D" id="3.20.20.80">
    <property type="entry name" value="Glycosidases"/>
    <property type="match status" value="1"/>
</dbReference>
<evidence type="ECO:0000256" key="1">
    <source>
        <dbReference type="ARBA" id="ARBA00010838"/>
    </source>
</evidence>
<dbReference type="Pfam" id="PF00232">
    <property type="entry name" value="Glyco_hydro_1"/>
    <property type="match status" value="1"/>
</dbReference>
<keyword evidence="7" id="KW-1185">Reference proteome</keyword>
<accession>A0ABP0Z9R1</accession>
<dbReference type="InterPro" id="IPR017853">
    <property type="entry name" value="GH"/>
</dbReference>
<feature type="signal peptide" evidence="5">
    <location>
        <begin position="1"/>
        <end position="25"/>
    </location>
</feature>
<dbReference type="SUPFAM" id="SSF51445">
    <property type="entry name" value="(Trans)glycosidases"/>
    <property type="match status" value="1"/>
</dbReference>
<evidence type="ECO:0000313" key="6">
    <source>
        <dbReference type="EMBL" id="CAK9328041.1"/>
    </source>
</evidence>
<dbReference type="InterPro" id="IPR001360">
    <property type="entry name" value="Glyco_hydro_1"/>
</dbReference>
<evidence type="ECO:0000256" key="3">
    <source>
        <dbReference type="ARBA" id="ARBA00023295"/>
    </source>
</evidence>
<dbReference type="PANTHER" id="PTHR10353">
    <property type="entry name" value="GLYCOSYL HYDROLASE"/>
    <property type="match status" value="1"/>
</dbReference>
<proteinExistence type="inferred from homology"/>
<evidence type="ECO:0000256" key="4">
    <source>
        <dbReference type="RuleBase" id="RU003690"/>
    </source>
</evidence>
<dbReference type="EMBL" id="OZ021742">
    <property type="protein sequence ID" value="CAK9328041.1"/>
    <property type="molecule type" value="Genomic_DNA"/>
</dbReference>
<sequence length="267" mass="30640">MAFKHISNLFFLGFLILIFVLTSEAKVQPKPIEFGNLTRSNFPKGFVFGSASSAYQYEGAAFKYGKGPSIWDTYTHNHSDRIQDQSNGDVAADQYHRYKEDVSIMKQIGFNAYRFSIAWSRILPKGKLSGGINKEGIEYYNNLINELLSRGIQPYVTLFHWDLPQALQDEYHGFMNRQSVNDFRDYAELCFKEFGDRVKHWMTFNEQYIFVTNSYAIGIFAPGRCSSWVSSFRCTLGGDSGTEPYIVGHHQILAHTAAVMIYKTKYQ</sequence>
<reference evidence="6 7" key="1">
    <citation type="submission" date="2024-03" db="EMBL/GenBank/DDBJ databases">
        <authorList>
            <person name="Gkanogiannis A."/>
            <person name="Becerra Lopez-Lavalle L."/>
        </authorList>
    </citation>
    <scope>NUCLEOTIDE SEQUENCE [LARGE SCALE GENOMIC DNA]</scope>
</reference>
<dbReference type="InterPro" id="IPR033132">
    <property type="entry name" value="GH_1_N_CS"/>
</dbReference>
<keyword evidence="2" id="KW-0378">Hydrolase</keyword>
<organism evidence="6 7">
    <name type="scientific">Citrullus colocynthis</name>
    <name type="common">colocynth</name>
    <dbReference type="NCBI Taxonomy" id="252529"/>
    <lineage>
        <taxon>Eukaryota</taxon>
        <taxon>Viridiplantae</taxon>
        <taxon>Streptophyta</taxon>
        <taxon>Embryophyta</taxon>
        <taxon>Tracheophyta</taxon>
        <taxon>Spermatophyta</taxon>
        <taxon>Magnoliopsida</taxon>
        <taxon>eudicotyledons</taxon>
        <taxon>Gunneridae</taxon>
        <taxon>Pentapetalae</taxon>
        <taxon>rosids</taxon>
        <taxon>fabids</taxon>
        <taxon>Cucurbitales</taxon>
        <taxon>Cucurbitaceae</taxon>
        <taxon>Benincaseae</taxon>
        <taxon>Citrullus</taxon>
    </lineage>
</organism>
<dbReference type="Proteomes" id="UP001642487">
    <property type="component" value="Chromosome 8"/>
</dbReference>
<feature type="non-terminal residue" evidence="6">
    <location>
        <position position="1"/>
    </location>
</feature>
<keyword evidence="3" id="KW-0326">Glycosidase</keyword>
<evidence type="ECO:0000313" key="7">
    <source>
        <dbReference type="Proteomes" id="UP001642487"/>
    </source>
</evidence>
<evidence type="ECO:0000256" key="5">
    <source>
        <dbReference type="SAM" id="SignalP"/>
    </source>
</evidence>
<dbReference type="PANTHER" id="PTHR10353:SF137">
    <property type="entry name" value="MYROSINASE 3-RELATED"/>
    <property type="match status" value="1"/>
</dbReference>